<sequence length="84" mass="9098">MLTESYSSGIIIEMRLFVCYDHTRLKAPHPVRSAVRSAKLSNVRPASLLGSSDLTLGDVFLYSSSMITSGGSRVSSALRFMAAQ</sequence>
<dbReference type="EMBL" id="KL367600">
    <property type="protein sequence ID" value="KFD62210.1"/>
    <property type="molecule type" value="Genomic_DNA"/>
</dbReference>
<evidence type="ECO:0000313" key="1">
    <source>
        <dbReference type="EMBL" id="KFD62210.1"/>
    </source>
</evidence>
<reference evidence="1" key="1">
    <citation type="journal article" date="2014" name="Nat. Genet.">
        <title>Genome and transcriptome of the porcine whipworm Trichuris suis.</title>
        <authorList>
            <person name="Jex A.R."/>
            <person name="Nejsum P."/>
            <person name="Schwarz E.M."/>
            <person name="Hu L."/>
            <person name="Young N.D."/>
            <person name="Hall R.S."/>
            <person name="Korhonen P.K."/>
            <person name="Liao S."/>
            <person name="Thamsborg S."/>
            <person name="Xia J."/>
            <person name="Xu P."/>
            <person name="Wang S."/>
            <person name="Scheerlinck J.P."/>
            <person name="Hofmann A."/>
            <person name="Sternberg P.W."/>
            <person name="Wang J."/>
            <person name="Gasser R.B."/>
        </authorList>
    </citation>
    <scope>NUCLEOTIDE SEQUENCE [LARGE SCALE GENOMIC DNA]</scope>
    <source>
        <strain evidence="1">DCEP-RM93F</strain>
    </source>
</reference>
<accession>A0A085MYB4</accession>
<gene>
    <name evidence="1" type="ORF">M514_25600</name>
</gene>
<proteinExistence type="predicted"/>
<name>A0A085MYB4_9BILA</name>
<dbReference type="AlphaFoldDB" id="A0A085MYB4"/>
<organism evidence="1">
    <name type="scientific">Trichuris suis</name>
    <name type="common">pig whipworm</name>
    <dbReference type="NCBI Taxonomy" id="68888"/>
    <lineage>
        <taxon>Eukaryota</taxon>
        <taxon>Metazoa</taxon>
        <taxon>Ecdysozoa</taxon>
        <taxon>Nematoda</taxon>
        <taxon>Enoplea</taxon>
        <taxon>Dorylaimia</taxon>
        <taxon>Trichinellida</taxon>
        <taxon>Trichuridae</taxon>
        <taxon>Trichuris</taxon>
    </lineage>
</organism>
<protein>
    <submittedName>
        <fullName evidence="1">Uncharacterized protein</fullName>
    </submittedName>
</protein>
<dbReference type="Proteomes" id="UP000030758">
    <property type="component" value="Unassembled WGS sequence"/>
</dbReference>